<keyword evidence="9 10" id="KW-0998">Cell outer membrane</keyword>
<comment type="caution">
    <text evidence="12">The sequence shown here is derived from an EMBL/GenBank/DDBJ whole genome shotgun (WGS) entry which is preliminary data.</text>
</comment>
<comment type="similarity">
    <text evidence="10">Belongs to the TonB-dependent receptor family.</text>
</comment>
<comment type="subcellular location">
    <subcellularLocation>
        <location evidence="1 10">Cell outer membrane</location>
        <topology evidence="1 10">Multi-pass membrane protein</topology>
    </subcellularLocation>
</comment>
<keyword evidence="4 10" id="KW-0812">Transmembrane</keyword>
<keyword evidence="5" id="KW-0732">Signal</keyword>
<keyword evidence="8 12" id="KW-0675">Receptor</keyword>
<evidence type="ECO:0000256" key="4">
    <source>
        <dbReference type="ARBA" id="ARBA00022692"/>
    </source>
</evidence>
<reference evidence="12 13" key="1">
    <citation type="submission" date="2015-11" db="EMBL/GenBank/DDBJ databases">
        <authorList>
            <person name="Varghese N."/>
        </authorList>
    </citation>
    <scope>NUCLEOTIDE SEQUENCE [LARGE SCALE GENOMIC DNA]</scope>
    <source>
        <strain evidence="12 13">JGI-25</strain>
    </source>
</reference>
<dbReference type="GO" id="GO:0044718">
    <property type="term" value="P:siderophore transmembrane transport"/>
    <property type="evidence" value="ECO:0007669"/>
    <property type="project" value="TreeGrafter"/>
</dbReference>
<dbReference type="PANTHER" id="PTHR30069:SF29">
    <property type="entry name" value="HEMOGLOBIN AND HEMOGLOBIN-HAPTOGLOBIN-BINDING PROTEIN 1-RELATED"/>
    <property type="match status" value="1"/>
</dbReference>
<keyword evidence="3 10" id="KW-1134">Transmembrane beta strand</keyword>
<dbReference type="GO" id="GO:0009279">
    <property type="term" value="C:cell outer membrane"/>
    <property type="evidence" value="ECO:0007669"/>
    <property type="project" value="UniProtKB-SubCell"/>
</dbReference>
<keyword evidence="7 10" id="KW-0472">Membrane</keyword>
<accession>A0A916LJ43</accession>
<dbReference type="GO" id="GO:0015344">
    <property type="term" value="F:siderophore uptake transmembrane transporter activity"/>
    <property type="evidence" value="ECO:0007669"/>
    <property type="project" value="TreeGrafter"/>
</dbReference>
<evidence type="ECO:0000256" key="2">
    <source>
        <dbReference type="ARBA" id="ARBA00022448"/>
    </source>
</evidence>
<protein>
    <submittedName>
        <fullName evidence="12">TonB dependent receptor</fullName>
    </submittedName>
</protein>
<evidence type="ECO:0000256" key="7">
    <source>
        <dbReference type="ARBA" id="ARBA00023136"/>
    </source>
</evidence>
<evidence type="ECO:0000259" key="11">
    <source>
        <dbReference type="Pfam" id="PF00593"/>
    </source>
</evidence>
<evidence type="ECO:0000256" key="3">
    <source>
        <dbReference type="ARBA" id="ARBA00022452"/>
    </source>
</evidence>
<evidence type="ECO:0000256" key="8">
    <source>
        <dbReference type="ARBA" id="ARBA00023170"/>
    </source>
</evidence>
<evidence type="ECO:0000256" key="6">
    <source>
        <dbReference type="ARBA" id="ARBA00023077"/>
    </source>
</evidence>
<keyword evidence="2 10" id="KW-0813">Transport</keyword>
<dbReference type="Pfam" id="PF00593">
    <property type="entry name" value="TonB_dep_Rec_b-barrel"/>
    <property type="match status" value="1"/>
</dbReference>
<dbReference type="PROSITE" id="PS52016">
    <property type="entry name" value="TONB_DEPENDENT_REC_3"/>
    <property type="match status" value="1"/>
</dbReference>
<evidence type="ECO:0000256" key="9">
    <source>
        <dbReference type="ARBA" id="ARBA00023237"/>
    </source>
</evidence>
<dbReference type="Gene3D" id="2.40.170.20">
    <property type="entry name" value="TonB-dependent receptor, beta-barrel domain"/>
    <property type="match status" value="1"/>
</dbReference>
<dbReference type="InterPro" id="IPR000531">
    <property type="entry name" value="Beta-barrel_TonB"/>
</dbReference>
<evidence type="ECO:0000313" key="13">
    <source>
        <dbReference type="Proteomes" id="UP000243105"/>
    </source>
</evidence>
<dbReference type="InterPro" id="IPR039426">
    <property type="entry name" value="TonB-dep_rcpt-like"/>
</dbReference>
<dbReference type="AlphaFoldDB" id="A0A916LJ43"/>
<dbReference type="InterPro" id="IPR036942">
    <property type="entry name" value="Beta-barrel_TonB_sf"/>
</dbReference>
<organism evidence="12 13">
    <name type="scientific">Kryptobacter tengchongensis</name>
    <dbReference type="NCBI Taxonomy" id="1643429"/>
    <lineage>
        <taxon>Bacteria</taxon>
        <taxon>Pseudomonadati</taxon>
        <taxon>Candidatus Kryptoniota</taxon>
        <taxon>Candidatus Kryptobacter</taxon>
    </lineage>
</organism>
<dbReference type="SUPFAM" id="SSF56935">
    <property type="entry name" value="Porins"/>
    <property type="match status" value="1"/>
</dbReference>
<keyword evidence="6" id="KW-0798">TonB box</keyword>
<sequence>MLLTIEKFPEMNNLNIKFSYGTGFRAPTFNDLYWHGSGNRDLKPERSKSYDFGFVVIAGSNVKVLSELKFELSFFNIDIEDRIIWLPSQENQSVWRPINIDHVNSRGGGFSGELVLFN</sequence>
<proteinExistence type="inferred from homology"/>
<name>A0A916LJ43_KRYT1</name>
<dbReference type="EMBL" id="CZVV01000034">
    <property type="protein sequence ID" value="CUT00159.1"/>
    <property type="molecule type" value="Genomic_DNA"/>
</dbReference>
<dbReference type="PANTHER" id="PTHR30069">
    <property type="entry name" value="TONB-DEPENDENT OUTER MEMBRANE RECEPTOR"/>
    <property type="match status" value="1"/>
</dbReference>
<evidence type="ECO:0000256" key="1">
    <source>
        <dbReference type="ARBA" id="ARBA00004571"/>
    </source>
</evidence>
<evidence type="ECO:0000313" key="12">
    <source>
        <dbReference type="EMBL" id="CUT00159.1"/>
    </source>
</evidence>
<evidence type="ECO:0000256" key="10">
    <source>
        <dbReference type="PROSITE-ProRule" id="PRU01360"/>
    </source>
</evidence>
<feature type="domain" description="TonB-dependent receptor-like beta-barrel" evidence="11">
    <location>
        <begin position="12"/>
        <end position="107"/>
    </location>
</feature>
<evidence type="ECO:0000256" key="5">
    <source>
        <dbReference type="ARBA" id="ARBA00022729"/>
    </source>
</evidence>
<dbReference type="Proteomes" id="UP000243105">
    <property type="component" value="Unassembled WGS sequence"/>
</dbReference>
<gene>
    <name evidence="12" type="ORF">JGI25_00694</name>
</gene>
<feature type="non-terminal residue" evidence="12">
    <location>
        <position position="118"/>
    </location>
</feature>